<organism evidence="1 2">
    <name type="scientific">Rhodopirellula baltica SWK14</name>
    <dbReference type="NCBI Taxonomy" id="993516"/>
    <lineage>
        <taxon>Bacteria</taxon>
        <taxon>Pseudomonadati</taxon>
        <taxon>Planctomycetota</taxon>
        <taxon>Planctomycetia</taxon>
        <taxon>Pirellulales</taxon>
        <taxon>Pirellulaceae</taxon>
        <taxon>Rhodopirellula</taxon>
    </lineage>
</organism>
<sequence length="381" mass="43350">MDWDSVRHESLIELLEEAKAKVQETSSQTGLVFIPEFGEAIIHRMGYRWGGTRGQQFDFKVFIDGTEVGLSRKAQCGKSAANVVVAQTGRDCLLHGARARYDHMILSIEALGGRIRWKKLNRVDLAIDIAGLPVTELQNLVANNQFITRTRSCQLHENIVSRQKTGFSAGKAPCYLTVYDKLFEASRKQQTEYLNAMIARRWGGRIPNAATRVEWQLRRAKFREYGVDTPEHLFERAATIYKTLMHNQFRLTTAEIDRDNKNQSRSRVLPLWQAIANAAERVLQGTEEDLTPIDRTTVLPLRAIKTARGHLKAVLLDQAVWLENYEAFLDHANRLLLEAGNSDAEIRVDQEEFLTNYQKAFIHIGLDSQSDDEANQERKAA</sequence>
<proteinExistence type="predicted"/>
<reference evidence="1 2" key="1">
    <citation type="journal article" date="2013" name="Mar. Genomics">
        <title>Expression of sulfatases in Rhodopirellula baltica and the diversity of sulfatases in the genus Rhodopirellula.</title>
        <authorList>
            <person name="Wegner C.E."/>
            <person name="Richter-Heitmann T."/>
            <person name="Klindworth A."/>
            <person name="Klockow C."/>
            <person name="Richter M."/>
            <person name="Achstetter T."/>
            <person name="Glockner F.O."/>
            <person name="Harder J."/>
        </authorList>
    </citation>
    <scope>NUCLEOTIDE SEQUENCE [LARGE SCALE GENOMIC DNA]</scope>
    <source>
        <strain evidence="1 2">SWK14</strain>
    </source>
</reference>
<protein>
    <submittedName>
        <fullName evidence="1">Uncharacterized protein</fullName>
    </submittedName>
</protein>
<dbReference type="Proteomes" id="UP000010959">
    <property type="component" value="Unassembled WGS sequence"/>
</dbReference>
<name>L7CCW9_RHOBT</name>
<gene>
    <name evidence="1" type="ORF">RBSWK_04042</name>
</gene>
<evidence type="ECO:0000313" key="2">
    <source>
        <dbReference type="Proteomes" id="UP000010959"/>
    </source>
</evidence>
<accession>L7CCW9</accession>
<dbReference type="EMBL" id="AMWG01000116">
    <property type="protein sequence ID" value="ELP32044.1"/>
    <property type="molecule type" value="Genomic_DNA"/>
</dbReference>
<dbReference type="PATRIC" id="fig|993516.3.peg.4324"/>
<dbReference type="AlphaFoldDB" id="L7CCW9"/>
<evidence type="ECO:0000313" key="1">
    <source>
        <dbReference type="EMBL" id="ELP32044.1"/>
    </source>
</evidence>
<comment type="caution">
    <text evidence="1">The sequence shown here is derived from an EMBL/GenBank/DDBJ whole genome shotgun (WGS) entry which is preliminary data.</text>
</comment>